<accession>A0A839V122</accession>
<feature type="domain" description="Nitrite/Sulfite reductase ferredoxin-like" evidence="11">
    <location>
        <begin position="343"/>
        <end position="419"/>
    </location>
</feature>
<sequence>MTTPARPPSGVETLKTASDFLRGDLAAELAAGGIQVSEDGYNLLKFHGSYEQFDRDTATARKQAKLEKDYQFMVRVRMPGGRLTAAQYLAFDALADRYANATLRITTRQGIQFHGILKGDLKASIADINHTGLTTLAACGDVVRNLMTTAAPRRDARHAQVQADAEHLSRVLLPRTRAYAEIFLDEEPVSPEPQEIEPLYGPTYLPRKFKIGIALPGDNTIDVLTQDLGIIALFDEADVLTGYLIAVGGGLGMTHNRADTFPRLATPVCVVPPDRLVDIVEAVIRLQRDHGDRTDRKRARLKYVVHDRGIEWIIATLAEYYGEPLTPPPALPSLAVPDLLGWHEQGDGNWWLGVPVPSGRIADYDADAGEGLANVRLRSALHEIATRFGHVAPIMTPQQDVLLSDARPEDRDAIDAILAGHGVVPASRLTPLARFALACPALPTCGLALHEAERVREPLVLQFEALLAKYGRADRSISLRITGCPNGCARTYTGDIGLVGRMPGHYALYVGGDFEGTRLSFRLLDRVPDAKLIPSFEPLVAAWAEQGRDHEGFGDFCDRLGRDRLLALIDHAAQAA</sequence>
<keyword evidence="4" id="KW-0004">4Fe-4S</keyword>
<comment type="caution">
    <text evidence="12">The sequence shown here is derived from an EMBL/GenBank/DDBJ whole genome shotgun (WGS) entry which is preliminary data.</text>
</comment>
<comment type="cofactor">
    <cofactor evidence="2">
        <name>[4Fe-4S] cluster</name>
        <dbReference type="ChEBI" id="CHEBI:49883"/>
    </cofactor>
</comment>
<keyword evidence="8" id="KW-0408">Iron</keyword>
<dbReference type="InterPro" id="IPR045169">
    <property type="entry name" value="NO2/SO3_Rdtase_4Fe4S_prot"/>
</dbReference>
<feature type="domain" description="Nitrite/sulphite reductase 4Fe-4S" evidence="10">
    <location>
        <begin position="472"/>
        <end position="570"/>
    </location>
</feature>
<evidence type="ECO:0000256" key="4">
    <source>
        <dbReference type="ARBA" id="ARBA00022485"/>
    </source>
</evidence>
<dbReference type="SUPFAM" id="SSF55124">
    <property type="entry name" value="Nitrite/Sulfite reductase N-terminal domain-like"/>
    <property type="match status" value="2"/>
</dbReference>
<dbReference type="GO" id="GO:0009337">
    <property type="term" value="C:sulfite reductase complex (NADPH)"/>
    <property type="evidence" value="ECO:0007669"/>
    <property type="project" value="TreeGrafter"/>
</dbReference>
<evidence type="ECO:0000256" key="5">
    <source>
        <dbReference type="ARBA" id="ARBA00022617"/>
    </source>
</evidence>
<feature type="domain" description="Nitrite/Sulfite reductase ferredoxin-like" evidence="11">
    <location>
        <begin position="68"/>
        <end position="128"/>
    </location>
</feature>
<evidence type="ECO:0000259" key="10">
    <source>
        <dbReference type="Pfam" id="PF01077"/>
    </source>
</evidence>
<organism evidence="12 13">
    <name type="scientific">Endobacter medicaginis</name>
    <dbReference type="NCBI Taxonomy" id="1181271"/>
    <lineage>
        <taxon>Bacteria</taxon>
        <taxon>Pseudomonadati</taxon>
        <taxon>Pseudomonadota</taxon>
        <taxon>Alphaproteobacteria</taxon>
        <taxon>Acetobacterales</taxon>
        <taxon>Acetobacteraceae</taxon>
        <taxon>Endobacter</taxon>
    </lineage>
</organism>
<dbReference type="Gene3D" id="3.30.413.10">
    <property type="entry name" value="Sulfite Reductase Hemoprotein, domain 1"/>
    <property type="match status" value="2"/>
</dbReference>
<dbReference type="GO" id="GO:0051539">
    <property type="term" value="F:4 iron, 4 sulfur cluster binding"/>
    <property type="evidence" value="ECO:0007669"/>
    <property type="project" value="UniProtKB-KW"/>
</dbReference>
<evidence type="ECO:0000256" key="2">
    <source>
        <dbReference type="ARBA" id="ARBA00001966"/>
    </source>
</evidence>
<dbReference type="Pfam" id="PF01077">
    <property type="entry name" value="NIR_SIR"/>
    <property type="match status" value="2"/>
</dbReference>
<proteinExistence type="inferred from homology"/>
<dbReference type="GO" id="GO:0046872">
    <property type="term" value="F:metal ion binding"/>
    <property type="evidence" value="ECO:0007669"/>
    <property type="project" value="UniProtKB-KW"/>
</dbReference>
<evidence type="ECO:0000256" key="6">
    <source>
        <dbReference type="ARBA" id="ARBA00022723"/>
    </source>
</evidence>
<keyword evidence="13" id="KW-1185">Reference proteome</keyword>
<dbReference type="Proteomes" id="UP000557688">
    <property type="component" value="Unassembled WGS sequence"/>
</dbReference>
<evidence type="ECO:0000256" key="8">
    <source>
        <dbReference type="ARBA" id="ARBA00023004"/>
    </source>
</evidence>
<dbReference type="InterPro" id="IPR036136">
    <property type="entry name" value="Nit/Sulf_reduc_fer-like_dom_sf"/>
</dbReference>
<evidence type="ECO:0000256" key="7">
    <source>
        <dbReference type="ARBA" id="ARBA00023002"/>
    </source>
</evidence>
<dbReference type="InterPro" id="IPR006067">
    <property type="entry name" value="NO2/SO3_Rdtase_4Fe4S_dom"/>
</dbReference>
<evidence type="ECO:0000256" key="1">
    <source>
        <dbReference type="ARBA" id="ARBA00001929"/>
    </source>
</evidence>
<dbReference type="PROSITE" id="PS00365">
    <property type="entry name" value="NIR_SIR"/>
    <property type="match status" value="1"/>
</dbReference>
<evidence type="ECO:0000313" key="12">
    <source>
        <dbReference type="EMBL" id="MBB3174525.1"/>
    </source>
</evidence>
<dbReference type="AlphaFoldDB" id="A0A839V122"/>
<reference evidence="12 13" key="1">
    <citation type="submission" date="2020-08" db="EMBL/GenBank/DDBJ databases">
        <title>Genomic Encyclopedia of Type Strains, Phase III (KMG-III): the genomes of soil and plant-associated and newly described type strains.</title>
        <authorList>
            <person name="Whitman W."/>
        </authorList>
    </citation>
    <scope>NUCLEOTIDE SEQUENCE [LARGE SCALE GENOMIC DNA]</scope>
    <source>
        <strain evidence="12 13">CECT 8088</strain>
    </source>
</reference>
<dbReference type="GO" id="GO:0020037">
    <property type="term" value="F:heme binding"/>
    <property type="evidence" value="ECO:0007669"/>
    <property type="project" value="InterPro"/>
</dbReference>
<dbReference type="GO" id="GO:0050311">
    <property type="term" value="F:sulfite reductase (ferredoxin) activity"/>
    <property type="evidence" value="ECO:0007669"/>
    <property type="project" value="UniProtKB-EC"/>
</dbReference>
<dbReference type="PRINTS" id="PR00397">
    <property type="entry name" value="SIROHAEM"/>
</dbReference>
<dbReference type="InterPro" id="IPR045854">
    <property type="entry name" value="NO2/SO3_Rdtase_4Fe4S_sf"/>
</dbReference>
<keyword evidence="9" id="KW-0411">Iron-sulfur</keyword>
<evidence type="ECO:0000256" key="9">
    <source>
        <dbReference type="ARBA" id="ARBA00023014"/>
    </source>
</evidence>
<dbReference type="RefSeq" id="WP_183275291.1">
    <property type="nucleotide sequence ID" value="NZ_JACHXV010000008.1"/>
</dbReference>
<dbReference type="GO" id="GO:0000103">
    <property type="term" value="P:sulfate assimilation"/>
    <property type="evidence" value="ECO:0007669"/>
    <property type="project" value="TreeGrafter"/>
</dbReference>
<name>A0A839V122_9PROT</name>
<keyword evidence="5" id="KW-0349">Heme</keyword>
<evidence type="ECO:0000256" key="3">
    <source>
        <dbReference type="ARBA" id="ARBA00010429"/>
    </source>
</evidence>
<keyword evidence="7 12" id="KW-0560">Oxidoreductase</keyword>
<dbReference type="InterPro" id="IPR005117">
    <property type="entry name" value="NiRdtase/SiRdtase_haem-b_fer"/>
</dbReference>
<dbReference type="EC" id="1.8.7.1" evidence="12"/>
<comment type="cofactor">
    <cofactor evidence="1">
        <name>siroheme</name>
        <dbReference type="ChEBI" id="CHEBI:60052"/>
    </cofactor>
</comment>
<dbReference type="InterPro" id="IPR006066">
    <property type="entry name" value="NO2/SO3_Rdtase_FeS/sirohaem_BS"/>
</dbReference>
<gene>
    <name evidence="12" type="ORF">FHR90_002366</name>
</gene>
<dbReference type="PANTHER" id="PTHR11493:SF47">
    <property type="entry name" value="SULFITE REDUCTASE [NADPH] SUBUNIT BETA"/>
    <property type="match status" value="1"/>
</dbReference>
<evidence type="ECO:0000313" key="13">
    <source>
        <dbReference type="Proteomes" id="UP000557688"/>
    </source>
</evidence>
<dbReference type="Pfam" id="PF03460">
    <property type="entry name" value="NIR_SIR_ferr"/>
    <property type="match status" value="2"/>
</dbReference>
<comment type="similarity">
    <text evidence="3">Belongs to the nitrite and sulfite reductase 4Fe-4S domain family.</text>
</comment>
<dbReference type="SUPFAM" id="SSF56014">
    <property type="entry name" value="Nitrite and sulphite reductase 4Fe-4S domain-like"/>
    <property type="match status" value="2"/>
</dbReference>
<keyword evidence="6" id="KW-0479">Metal-binding</keyword>
<protein>
    <submittedName>
        <fullName evidence="12">Sulfite reductase (Ferredoxin)</fullName>
        <ecNumber evidence="12">1.8.7.1</ecNumber>
    </submittedName>
</protein>
<dbReference type="PANTHER" id="PTHR11493">
    <property type="entry name" value="SULFITE REDUCTASE [NADPH] SUBUNIT BETA-RELATED"/>
    <property type="match status" value="1"/>
</dbReference>
<feature type="domain" description="Nitrite/sulphite reductase 4Fe-4S" evidence="10">
    <location>
        <begin position="167"/>
        <end position="324"/>
    </location>
</feature>
<evidence type="ECO:0000259" key="11">
    <source>
        <dbReference type="Pfam" id="PF03460"/>
    </source>
</evidence>
<dbReference type="EMBL" id="JACHXV010000008">
    <property type="protein sequence ID" value="MBB3174525.1"/>
    <property type="molecule type" value="Genomic_DNA"/>
</dbReference>
<dbReference type="GO" id="GO:0016002">
    <property type="term" value="F:sulfite reductase activity"/>
    <property type="evidence" value="ECO:0007669"/>
    <property type="project" value="TreeGrafter"/>
</dbReference>
<dbReference type="NCBIfam" id="NF010029">
    <property type="entry name" value="PRK13504.1"/>
    <property type="match status" value="1"/>
</dbReference>